<gene>
    <name evidence="2" type="ordered locus">Aflv_1641</name>
</gene>
<proteinExistence type="predicted"/>
<dbReference type="HOGENOM" id="CLU_3039896_0_0_9"/>
<dbReference type="EMBL" id="CP000922">
    <property type="protein sequence ID" value="ACJ34006.1"/>
    <property type="molecule type" value="Genomic_DNA"/>
</dbReference>
<reference evidence="2 3" key="1">
    <citation type="journal article" date="2008" name="Genome Biol.">
        <title>Encapsulated in silica: genome, proteome and physiology of the thermophilic bacterium Anoxybacillus flavithermus WK1.</title>
        <authorList>
            <person name="Saw J.H."/>
            <person name="Mountain B.W."/>
            <person name="Feng L."/>
            <person name="Omelchenko M.V."/>
            <person name="Hou S."/>
            <person name="Saito J.A."/>
            <person name="Stott M.B."/>
            <person name="Li D."/>
            <person name="Zhao G."/>
            <person name="Wu J."/>
            <person name="Galperin M.Y."/>
            <person name="Koonin E.V."/>
            <person name="Makarova K.S."/>
            <person name="Wolf Y.I."/>
            <person name="Rigden D.J."/>
            <person name="Dunfield P.F."/>
            <person name="Wang L."/>
            <person name="Alam M."/>
        </authorList>
    </citation>
    <scope>NUCLEOTIDE SEQUENCE [LARGE SCALE GENOMIC DNA]</scope>
    <source>
        <strain evidence="3">DSM 21510 / WK1</strain>
    </source>
</reference>
<dbReference type="Proteomes" id="UP000000742">
    <property type="component" value="Chromosome"/>
</dbReference>
<organism evidence="2 3">
    <name type="scientific">Anoxybacillus flavithermus (strain DSM 21510 / WK1)</name>
    <dbReference type="NCBI Taxonomy" id="491915"/>
    <lineage>
        <taxon>Bacteria</taxon>
        <taxon>Bacillati</taxon>
        <taxon>Bacillota</taxon>
        <taxon>Bacilli</taxon>
        <taxon>Bacillales</taxon>
        <taxon>Anoxybacillaceae</taxon>
        <taxon>Anoxybacillus</taxon>
    </lineage>
</organism>
<dbReference type="AlphaFoldDB" id="B7GJZ3"/>
<evidence type="ECO:0000313" key="3">
    <source>
        <dbReference type="Proteomes" id="UP000000742"/>
    </source>
</evidence>
<keyword evidence="1" id="KW-1133">Transmembrane helix</keyword>
<evidence type="ECO:0000313" key="2">
    <source>
        <dbReference type="EMBL" id="ACJ34006.1"/>
    </source>
</evidence>
<dbReference type="STRING" id="491915.Aflv_1641"/>
<feature type="transmembrane region" description="Helical" evidence="1">
    <location>
        <begin position="28"/>
        <end position="49"/>
    </location>
</feature>
<accession>B7GJZ3</accession>
<name>B7GJZ3_ANOFW</name>
<keyword evidence="1" id="KW-0812">Transmembrane</keyword>
<dbReference type="KEGG" id="afl:Aflv_1641"/>
<evidence type="ECO:0000256" key="1">
    <source>
        <dbReference type="SAM" id="Phobius"/>
    </source>
</evidence>
<keyword evidence="1" id="KW-0472">Membrane</keyword>
<protein>
    <submittedName>
        <fullName evidence="2">Uncharacterized protein</fullName>
    </submittedName>
</protein>
<sequence length="54" mass="6067">MSRGMIDNKQRGLVGDVLKKHMQKGSKLSVAAAHFTLYAFVGLFNILLYTNVRK</sequence>